<protein>
    <recommendedName>
        <fullName evidence="4">ABC transporter permease</fullName>
    </recommendedName>
</protein>
<dbReference type="PANTHER" id="PTHR36833:SF2">
    <property type="entry name" value="SLR0610 PROTEIN"/>
    <property type="match status" value="1"/>
</dbReference>
<evidence type="ECO:0000256" key="1">
    <source>
        <dbReference type="SAM" id="Phobius"/>
    </source>
</evidence>
<evidence type="ECO:0008006" key="4">
    <source>
        <dbReference type="Google" id="ProtNLM"/>
    </source>
</evidence>
<proteinExistence type="predicted"/>
<organism evidence="2 3">
    <name type="scientific">Cellulomonas phragmiteti</name>
    <dbReference type="NCBI Taxonomy" id="478780"/>
    <lineage>
        <taxon>Bacteria</taxon>
        <taxon>Bacillati</taxon>
        <taxon>Actinomycetota</taxon>
        <taxon>Actinomycetes</taxon>
        <taxon>Micrococcales</taxon>
        <taxon>Cellulomonadaceae</taxon>
        <taxon>Cellulomonas</taxon>
    </lineage>
</organism>
<evidence type="ECO:0000313" key="2">
    <source>
        <dbReference type="EMBL" id="GIG41802.1"/>
    </source>
</evidence>
<dbReference type="EMBL" id="BONP01000038">
    <property type="protein sequence ID" value="GIG41802.1"/>
    <property type="molecule type" value="Genomic_DNA"/>
</dbReference>
<dbReference type="Pfam" id="PF06182">
    <property type="entry name" value="ABC2_membrane_6"/>
    <property type="match status" value="1"/>
</dbReference>
<feature type="transmembrane region" description="Helical" evidence="1">
    <location>
        <begin position="247"/>
        <end position="269"/>
    </location>
</feature>
<feature type="transmembrane region" description="Helical" evidence="1">
    <location>
        <begin position="81"/>
        <end position="99"/>
    </location>
</feature>
<gene>
    <name evidence="2" type="ORF">Cph01nite_35640</name>
</gene>
<dbReference type="PANTHER" id="PTHR36833">
    <property type="entry name" value="SLR0610 PROTEIN-RELATED"/>
    <property type="match status" value="1"/>
</dbReference>
<accession>A0ABQ4DR17</accession>
<feature type="transmembrane region" description="Helical" evidence="1">
    <location>
        <begin position="164"/>
        <end position="185"/>
    </location>
</feature>
<dbReference type="InterPro" id="IPR010390">
    <property type="entry name" value="ABC-2_transporter-like"/>
</dbReference>
<keyword evidence="1" id="KW-1133">Transmembrane helix</keyword>
<keyword evidence="1" id="KW-0472">Membrane</keyword>
<keyword evidence="3" id="KW-1185">Reference proteome</keyword>
<dbReference type="RefSeq" id="WP_203676279.1">
    <property type="nucleotide sequence ID" value="NZ_BONP01000038.1"/>
</dbReference>
<keyword evidence="1" id="KW-0812">Transmembrane</keyword>
<sequence>MTGAGGATTDVWEGPPVGSARHAAVVVRAAWKSSLAGSAEYRGDLVVGTLVSIVWLAVSAVPAVVVSLNSAGAGGWTLPRLMCLLGVWYLMDAVMWIVVMPNVGQWGEQVRSGTLDGVLLRPVHSLVLCSFRVVGVQDVPKVLLALALVVTSLVLGGGPPSVLALLAGAVCVACGLVLLWALAVLTSYKVLSHVQWDASFLLHAGLNLGRVPIPLYGDVLRVVLTWVVPVAFLTTVPAQVLFGMVPWWTVGAALGFAAASVVVVVVLWNRELRRYAGAMG</sequence>
<reference evidence="2 3" key="1">
    <citation type="submission" date="2021-01" db="EMBL/GenBank/DDBJ databases">
        <title>Whole genome shotgun sequence of Cellulomonas phragmiteti NBRC 110785.</title>
        <authorList>
            <person name="Komaki H."/>
            <person name="Tamura T."/>
        </authorList>
    </citation>
    <scope>NUCLEOTIDE SEQUENCE [LARGE SCALE GENOMIC DNA]</scope>
    <source>
        <strain evidence="2 3">NBRC 110785</strain>
    </source>
</reference>
<feature type="transmembrane region" description="Helical" evidence="1">
    <location>
        <begin position="219"/>
        <end position="241"/>
    </location>
</feature>
<feature type="transmembrane region" description="Helical" evidence="1">
    <location>
        <begin position="119"/>
        <end position="135"/>
    </location>
</feature>
<dbReference type="Proteomes" id="UP000614741">
    <property type="component" value="Unassembled WGS sequence"/>
</dbReference>
<feature type="transmembrane region" description="Helical" evidence="1">
    <location>
        <begin position="142"/>
        <end position="158"/>
    </location>
</feature>
<comment type="caution">
    <text evidence="2">The sequence shown here is derived from an EMBL/GenBank/DDBJ whole genome shotgun (WGS) entry which is preliminary data.</text>
</comment>
<name>A0ABQ4DR17_9CELL</name>
<evidence type="ECO:0000313" key="3">
    <source>
        <dbReference type="Proteomes" id="UP000614741"/>
    </source>
</evidence>
<feature type="transmembrane region" description="Helical" evidence="1">
    <location>
        <begin position="45"/>
        <end position="69"/>
    </location>
</feature>